<dbReference type="SUPFAM" id="SSF53254">
    <property type="entry name" value="Phosphoglycerate mutase-like"/>
    <property type="match status" value="1"/>
</dbReference>
<evidence type="ECO:0000256" key="1">
    <source>
        <dbReference type="ARBA" id="ARBA00022801"/>
    </source>
</evidence>
<protein>
    <submittedName>
        <fullName evidence="2">Phosphohistidine phosphatase</fullName>
    </submittedName>
</protein>
<name>A0A1M6C9U1_9RHOB</name>
<sequence length="165" mass="17720">MTRRLILMRHGAAEAQGPWQDDAARSLTDRGHADAAAMGRWLAGLARPDVALVSSARRTRQTWEEVSAAWEVAPPCEPLDALYLAEPGTMLRLLQDRSEADVMIVAHFPGIGSLAALLATGGPEQDRFAAYPTAGIAILTFPGGPWQDVQPGSGRVEHFAAPRDL</sequence>
<dbReference type="STRING" id="1447782.SAMN05444417_1085"/>
<organism evidence="2 3">
    <name type="scientific">Wenxinia saemankumensis</name>
    <dbReference type="NCBI Taxonomy" id="1447782"/>
    <lineage>
        <taxon>Bacteria</taxon>
        <taxon>Pseudomonadati</taxon>
        <taxon>Pseudomonadota</taxon>
        <taxon>Alphaproteobacteria</taxon>
        <taxon>Rhodobacterales</taxon>
        <taxon>Roseobacteraceae</taxon>
        <taxon>Wenxinia</taxon>
    </lineage>
</organism>
<accession>A0A1M6C9U1</accession>
<evidence type="ECO:0000313" key="2">
    <source>
        <dbReference type="EMBL" id="SHI57756.1"/>
    </source>
</evidence>
<dbReference type="Proteomes" id="UP000184292">
    <property type="component" value="Unassembled WGS sequence"/>
</dbReference>
<dbReference type="PANTHER" id="PTHR20935">
    <property type="entry name" value="PHOSPHOGLYCERATE MUTASE-RELATED"/>
    <property type="match status" value="1"/>
</dbReference>
<dbReference type="AlphaFoldDB" id="A0A1M6C9U1"/>
<dbReference type="InterPro" id="IPR051021">
    <property type="entry name" value="Mito_Ser/Thr_phosphatase"/>
</dbReference>
<dbReference type="EMBL" id="FQYO01000002">
    <property type="protein sequence ID" value="SHI57756.1"/>
    <property type="molecule type" value="Genomic_DNA"/>
</dbReference>
<dbReference type="GO" id="GO:0016787">
    <property type="term" value="F:hydrolase activity"/>
    <property type="evidence" value="ECO:0007669"/>
    <property type="project" value="UniProtKB-KW"/>
</dbReference>
<evidence type="ECO:0000313" key="3">
    <source>
        <dbReference type="Proteomes" id="UP000184292"/>
    </source>
</evidence>
<dbReference type="RefSeq" id="WP_083601147.1">
    <property type="nucleotide sequence ID" value="NZ_FQYO01000002.1"/>
</dbReference>
<keyword evidence="1" id="KW-0378">Hydrolase</keyword>
<proteinExistence type="predicted"/>
<reference evidence="2 3" key="1">
    <citation type="submission" date="2016-11" db="EMBL/GenBank/DDBJ databases">
        <authorList>
            <person name="Jaros S."/>
            <person name="Januszkiewicz K."/>
            <person name="Wedrychowicz H."/>
        </authorList>
    </citation>
    <scope>NUCLEOTIDE SEQUENCE [LARGE SCALE GENOMIC DNA]</scope>
    <source>
        <strain evidence="2 3">DSM 100565</strain>
    </source>
</reference>
<dbReference type="InterPro" id="IPR029033">
    <property type="entry name" value="His_PPase_superfam"/>
</dbReference>
<dbReference type="OrthoDB" id="9810154at2"/>
<dbReference type="Pfam" id="PF00300">
    <property type="entry name" value="His_Phos_1"/>
    <property type="match status" value="1"/>
</dbReference>
<keyword evidence="3" id="KW-1185">Reference proteome</keyword>
<gene>
    <name evidence="2" type="ORF">SAMN05444417_1085</name>
</gene>
<dbReference type="Gene3D" id="3.40.50.1240">
    <property type="entry name" value="Phosphoglycerate mutase-like"/>
    <property type="match status" value="1"/>
</dbReference>
<dbReference type="InterPro" id="IPR013078">
    <property type="entry name" value="His_Pase_superF_clade-1"/>
</dbReference>
<dbReference type="PANTHER" id="PTHR20935:SF1">
    <property type="entry name" value="SLL1549 PROTEIN"/>
    <property type="match status" value="1"/>
</dbReference>
<dbReference type="SMART" id="SM00855">
    <property type="entry name" value="PGAM"/>
    <property type="match status" value="1"/>
</dbReference>
<dbReference type="CDD" id="cd07067">
    <property type="entry name" value="HP_PGM_like"/>
    <property type="match status" value="1"/>
</dbReference>